<dbReference type="SMART" id="SM00966">
    <property type="entry name" value="SpoVT_AbrB"/>
    <property type="match status" value="1"/>
</dbReference>
<gene>
    <name evidence="2" type="ORF">SAMN05421828_11661</name>
</gene>
<keyword evidence="3" id="KW-1185">Reference proteome</keyword>
<dbReference type="InterPro" id="IPR037914">
    <property type="entry name" value="SpoVT-AbrB_sf"/>
</dbReference>
<dbReference type="SUPFAM" id="SSF89447">
    <property type="entry name" value="AbrB/MazE/MraZ-like"/>
    <property type="match status" value="1"/>
</dbReference>
<dbReference type="AlphaFoldDB" id="A0A8G2CM00"/>
<name>A0A8G2CM00_ACIRU</name>
<feature type="domain" description="SpoVT-AbrB" evidence="1">
    <location>
        <begin position="4"/>
        <end position="50"/>
    </location>
</feature>
<proteinExistence type="predicted"/>
<evidence type="ECO:0000313" key="3">
    <source>
        <dbReference type="Proteomes" id="UP000186308"/>
    </source>
</evidence>
<dbReference type="OrthoDB" id="7190022at2"/>
<dbReference type="Gene3D" id="2.10.260.10">
    <property type="match status" value="1"/>
</dbReference>
<evidence type="ECO:0000313" key="2">
    <source>
        <dbReference type="EMBL" id="SIR13323.1"/>
    </source>
</evidence>
<dbReference type="InterPro" id="IPR007159">
    <property type="entry name" value="SpoVT-AbrB_dom"/>
</dbReference>
<organism evidence="2 3">
    <name type="scientific">Acidiphilium rubrum</name>
    <dbReference type="NCBI Taxonomy" id="526"/>
    <lineage>
        <taxon>Bacteria</taxon>
        <taxon>Pseudomonadati</taxon>
        <taxon>Pseudomonadota</taxon>
        <taxon>Alphaproteobacteria</taxon>
        <taxon>Acetobacterales</taxon>
        <taxon>Acidocellaceae</taxon>
        <taxon>Acidiphilium</taxon>
    </lineage>
</organism>
<protein>
    <submittedName>
        <fullName evidence="2">Transcriptional regulator, AbrB family</fullName>
    </submittedName>
</protein>
<accession>A0A8G2CM00</accession>
<reference evidence="2 3" key="1">
    <citation type="submission" date="2017-01" db="EMBL/GenBank/DDBJ databases">
        <authorList>
            <person name="Varghese N."/>
            <person name="Submissions S."/>
        </authorList>
    </citation>
    <scope>NUCLEOTIDE SEQUENCE [LARGE SCALE GENOMIC DNA]</scope>
    <source>
        <strain evidence="2 3">ATCC 35905</strain>
    </source>
</reference>
<dbReference type="Proteomes" id="UP000186308">
    <property type="component" value="Unassembled WGS sequence"/>
</dbReference>
<sequence length="83" mass="8691">MTALTVTARGQVTFRKDVLQHLGIRPGDMIEVDKLPNGTVALRAARPAGSLDGFVGLLAGKTTKIATIEEMNEAMAAGWAGDP</sequence>
<comment type="caution">
    <text evidence="2">The sequence shown here is derived from an EMBL/GenBank/DDBJ whole genome shotgun (WGS) entry which is preliminary data.</text>
</comment>
<dbReference type="RefSeq" id="WP_029313300.1">
    <property type="nucleotide sequence ID" value="NZ_FTNE01000016.1"/>
</dbReference>
<dbReference type="EMBL" id="FTNE01000016">
    <property type="protein sequence ID" value="SIR13323.1"/>
    <property type="molecule type" value="Genomic_DNA"/>
</dbReference>
<dbReference type="GO" id="GO:0003677">
    <property type="term" value="F:DNA binding"/>
    <property type="evidence" value="ECO:0007669"/>
    <property type="project" value="InterPro"/>
</dbReference>
<evidence type="ECO:0000259" key="1">
    <source>
        <dbReference type="SMART" id="SM00966"/>
    </source>
</evidence>